<protein>
    <submittedName>
        <fullName evidence="1">Uncharacterized protein</fullName>
    </submittedName>
</protein>
<dbReference type="EMBL" id="LT837687">
    <property type="protein sequence ID" value="SMA53187.1"/>
    <property type="molecule type" value="Genomic_DNA"/>
</dbReference>
<reference evidence="1 2" key="1">
    <citation type="submission" date="2016-12" db="EMBL/GenBank/DDBJ databases">
        <authorList>
            <person name="Song W.-J."/>
            <person name="Kurnit D.M."/>
        </authorList>
    </citation>
    <scope>NUCLEOTIDE SEQUENCE [LARGE SCALE GENOMIC DNA]</scope>
    <source>
        <strain evidence="1">BCM-300</strain>
    </source>
</reference>
<dbReference type="AlphaFoldDB" id="A0A238GW95"/>
<gene>
    <name evidence="1" type="ORF">BCM300_01218</name>
</gene>
<evidence type="ECO:0000313" key="1">
    <source>
        <dbReference type="EMBL" id="SMA53187.1"/>
    </source>
</evidence>
<proteinExistence type="predicted"/>
<organism evidence="1 2">
    <name type="scientific">Helicobacter pylori</name>
    <name type="common">Campylobacter pylori</name>
    <dbReference type="NCBI Taxonomy" id="210"/>
    <lineage>
        <taxon>Bacteria</taxon>
        <taxon>Pseudomonadati</taxon>
        <taxon>Campylobacterota</taxon>
        <taxon>Epsilonproteobacteria</taxon>
        <taxon>Campylobacterales</taxon>
        <taxon>Helicobacteraceae</taxon>
        <taxon>Helicobacter</taxon>
    </lineage>
</organism>
<sequence length="67" mass="7603">MGDKKSNTIKCNGIEVLRKLLELLGFSSTTKPNGQVVIVVMERLSIPTKQKQLCFSVKQKQKARFEH</sequence>
<dbReference type="Proteomes" id="UP000198366">
    <property type="component" value="Chromosome I"/>
</dbReference>
<accession>A0A238GW95</accession>
<name>A0A238GW95_HELPX</name>
<evidence type="ECO:0000313" key="2">
    <source>
        <dbReference type="Proteomes" id="UP000198366"/>
    </source>
</evidence>